<name>X1UQG3_9ZZZZ</name>
<sequence>MTELEGLIHYWESVLKEFSYLLGPATLVLIQSTIKYLKQLQDKER</sequence>
<reference evidence="1" key="1">
    <citation type="journal article" date="2014" name="Front. Microbiol.">
        <title>High frequency of phylogenetically diverse reductive dehalogenase-homologous genes in deep subseafloor sedimentary metagenomes.</title>
        <authorList>
            <person name="Kawai M."/>
            <person name="Futagami T."/>
            <person name="Toyoda A."/>
            <person name="Takaki Y."/>
            <person name="Nishi S."/>
            <person name="Hori S."/>
            <person name="Arai W."/>
            <person name="Tsubouchi T."/>
            <person name="Morono Y."/>
            <person name="Uchiyama I."/>
            <person name="Ito T."/>
            <person name="Fujiyama A."/>
            <person name="Inagaki F."/>
            <person name="Takami H."/>
        </authorList>
    </citation>
    <scope>NUCLEOTIDE SEQUENCE</scope>
    <source>
        <strain evidence="1">Expedition CK06-06</strain>
    </source>
</reference>
<evidence type="ECO:0000313" key="1">
    <source>
        <dbReference type="EMBL" id="GAJ02121.1"/>
    </source>
</evidence>
<proteinExistence type="predicted"/>
<protein>
    <submittedName>
        <fullName evidence="1">Uncharacterized protein</fullName>
    </submittedName>
</protein>
<dbReference type="AlphaFoldDB" id="X1UQG3"/>
<dbReference type="EMBL" id="BARW01018809">
    <property type="protein sequence ID" value="GAJ02121.1"/>
    <property type="molecule type" value="Genomic_DNA"/>
</dbReference>
<accession>X1UQG3</accession>
<gene>
    <name evidence="1" type="ORF">S12H4_32120</name>
</gene>
<comment type="caution">
    <text evidence="1">The sequence shown here is derived from an EMBL/GenBank/DDBJ whole genome shotgun (WGS) entry which is preliminary data.</text>
</comment>
<organism evidence="1">
    <name type="scientific">marine sediment metagenome</name>
    <dbReference type="NCBI Taxonomy" id="412755"/>
    <lineage>
        <taxon>unclassified sequences</taxon>
        <taxon>metagenomes</taxon>
        <taxon>ecological metagenomes</taxon>
    </lineage>
</organism>